<dbReference type="EMBL" id="FMXB01000001">
    <property type="protein sequence ID" value="SDA37871.1"/>
    <property type="molecule type" value="Genomic_DNA"/>
</dbReference>
<evidence type="ECO:0008006" key="5">
    <source>
        <dbReference type="Google" id="ProtNLM"/>
    </source>
</evidence>
<dbReference type="Pfam" id="PF23100">
    <property type="entry name" value="DUF2096_N"/>
    <property type="match status" value="1"/>
</dbReference>
<protein>
    <recommendedName>
        <fullName evidence="5">DUF2096 domain-containing protein</fullName>
    </recommendedName>
</protein>
<evidence type="ECO:0000259" key="2">
    <source>
        <dbReference type="Pfam" id="PF23100"/>
    </source>
</evidence>
<dbReference type="InterPro" id="IPR056731">
    <property type="entry name" value="DUF2096_N"/>
</dbReference>
<reference evidence="3 4" key="1">
    <citation type="submission" date="2016-10" db="EMBL/GenBank/DDBJ databases">
        <authorList>
            <person name="Varghese N."/>
            <person name="Submissions S."/>
        </authorList>
    </citation>
    <scope>NUCLEOTIDE SEQUENCE [LARGE SCALE GENOMIC DNA]</scope>
    <source>
        <strain evidence="3 4">DSM 16643</strain>
    </source>
</reference>
<dbReference type="InterPro" id="IPR017098">
    <property type="entry name" value="UCP037052"/>
</dbReference>
<accession>A0A1G5UW46</accession>
<gene>
    <name evidence="3" type="ORF">SAMN02910315_00180</name>
</gene>
<evidence type="ECO:0000259" key="1">
    <source>
        <dbReference type="Pfam" id="PF09869"/>
    </source>
</evidence>
<organism evidence="3 4">
    <name type="scientific">Methanobrevibacter millerae</name>
    <dbReference type="NCBI Taxonomy" id="230361"/>
    <lineage>
        <taxon>Archaea</taxon>
        <taxon>Methanobacteriati</taxon>
        <taxon>Methanobacteriota</taxon>
        <taxon>Methanomada group</taxon>
        <taxon>Methanobacteria</taxon>
        <taxon>Methanobacteriales</taxon>
        <taxon>Methanobacteriaceae</taxon>
        <taxon>Methanobrevibacter</taxon>
    </lineage>
</organism>
<dbReference type="AlphaFoldDB" id="A0A1G5UW46"/>
<proteinExistence type="predicted"/>
<dbReference type="Proteomes" id="UP000323439">
    <property type="component" value="Unassembled WGS sequence"/>
</dbReference>
<feature type="domain" description="DUF2096" evidence="1">
    <location>
        <begin position="118"/>
        <end position="174"/>
    </location>
</feature>
<dbReference type="RefSeq" id="WP_149730826.1">
    <property type="nucleotide sequence ID" value="NZ_FMXB01000001.1"/>
</dbReference>
<evidence type="ECO:0000313" key="4">
    <source>
        <dbReference type="Proteomes" id="UP000323439"/>
    </source>
</evidence>
<dbReference type="InterPro" id="IPR056730">
    <property type="entry name" value="DUF2096_C"/>
</dbReference>
<dbReference type="STRING" id="230361.sm9_1714"/>
<dbReference type="OrthoDB" id="81978at2157"/>
<feature type="domain" description="DUF2096" evidence="2">
    <location>
        <begin position="6"/>
        <end position="100"/>
    </location>
</feature>
<keyword evidence="4" id="KW-1185">Reference proteome</keyword>
<dbReference type="PIRSF" id="PIRSF037052">
    <property type="entry name" value="UCP037052"/>
    <property type="match status" value="1"/>
</dbReference>
<dbReference type="Pfam" id="PF09869">
    <property type="entry name" value="KH_DUF2096_C"/>
    <property type="match status" value="1"/>
</dbReference>
<name>A0A1G5UW46_9EURY</name>
<evidence type="ECO:0000313" key="3">
    <source>
        <dbReference type="EMBL" id="SDA37871.1"/>
    </source>
</evidence>
<sequence>MSLPSEQNWLVLFNLISDLTQRGYEIPEGINPEMGLIRSSISSYKRDPTHPDLINGLAQAEMSLNKIQGTILVIAEEEGEEYVDEWLGYFKRAMRGEEVFEFPKSRSTFLVNSPPGLTTGRINLKVPLAEERVQEIAEWHGLIIEFDDDVTVALHGDKPDLQIGLKEMGSFFLEEL</sequence>